<accession>A0A9P4NTN2</accession>
<dbReference type="Gene3D" id="3.40.50.150">
    <property type="entry name" value="Vaccinia Virus protein VP39"/>
    <property type="match status" value="1"/>
</dbReference>
<dbReference type="EC" id="2.1.1.6" evidence="1"/>
<evidence type="ECO:0000313" key="8">
    <source>
        <dbReference type="Proteomes" id="UP000800235"/>
    </source>
</evidence>
<proteinExistence type="inferred from homology"/>
<dbReference type="InterPro" id="IPR029063">
    <property type="entry name" value="SAM-dependent_MTases_sf"/>
</dbReference>
<evidence type="ECO:0000256" key="5">
    <source>
        <dbReference type="ARBA" id="ARBA00022939"/>
    </source>
</evidence>
<dbReference type="PANTHER" id="PTHR43836">
    <property type="entry name" value="CATECHOL O-METHYLTRANSFERASE 1-RELATED"/>
    <property type="match status" value="1"/>
</dbReference>
<dbReference type="SUPFAM" id="SSF53335">
    <property type="entry name" value="S-adenosyl-L-methionine-dependent methyltransferases"/>
    <property type="match status" value="1"/>
</dbReference>
<evidence type="ECO:0000256" key="3">
    <source>
        <dbReference type="ARBA" id="ARBA00022679"/>
    </source>
</evidence>
<reference evidence="7" key="1">
    <citation type="journal article" date="2020" name="Stud. Mycol.">
        <title>101 Dothideomycetes genomes: a test case for predicting lifestyles and emergence of pathogens.</title>
        <authorList>
            <person name="Haridas S."/>
            <person name="Albert R."/>
            <person name="Binder M."/>
            <person name="Bloem J."/>
            <person name="Labutti K."/>
            <person name="Salamov A."/>
            <person name="Andreopoulos B."/>
            <person name="Baker S."/>
            <person name="Barry K."/>
            <person name="Bills G."/>
            <person name="Bluhm B."/>
            <person name="Cannon C."/>
            <person name="Castanera R."/>
            <person name="Culley D."/>
            <person name="Daum C."/>
            <person name="Ezra D."/>
            <person name="Gonzalez J."/>
            <person name="Henrissat B."/>
            <person name="Kuo A."/>
            <person name="Liang C."/>
            <person name="Lipzen A."/>
            <person name="Lutzoni F."/>
            <person name="Magnuson J."/>
            <person name="Mondo S."/>
            <person name="Nolan M."/>
            <person name="Ohm R."/>
            <person name="Pangilinan J."/>
            <person name="Park H.-J."/>
            <person name="Ramirez L."/>
            <person name="Alfaro M."/>
            <person name="Sun H."/>
            <person name="Tritt A."/>
            <person name="Yoshinaga Y."/>
            <person name="Zwiers L.-H."/>
            <person name="Turgeon B."/>
            <person name="Goodwin S."/>
            <person name="Spatafora J."/>
            <person name="Crous P."/>
            <person name="Grigoriev I."/>
        </authorList>
    </citation>
    <scope>NUCLEOTIDE SEQUENCE</scope>
    <source>
        <strain evidence="7">CBS 130266</strain>
    </source>
</reference>
<dbReference type="InterPro" id="IPR002935">
    <property type="entry name" value="SAM_O-MeTrfase"/>
</dbReference>
<dbReference type="GO" id="GO:0032259">
    <property type="term" value="P:methylation"/>
    <property type="evidence" value="ECO:0007669"/>
    <property type="project" value="UniProtKB-KW"/>
</dbReference>
<evidence type="ECO:0000256" key="1">
    <source>
        <dbReference type="ARBA" id="ARBA00012880"/>
    </source>
</evidence>
<organism evidence="7 8">
    <name type="scientific">Tothia fuscella</name>
    <dbReference type="NCBI Taxonomy" id="1048955"/>
    <lineage>
        <taxon>Eukaryota</taxon>
        <taxon>Fungi</taxon>
        <taxon>Dikarya</taxon>
        <taxon>Ascomycota</taxon>
        <taxon>Pezizomycotina</taxon>
        <taxon>Dothideomycetes</taxon>
        <taxon>Pleosporomycetidae</taxon>
        <taxon>Venturiales</taxon>
        <taxon>Cylindrosympodiaceae</taxon>
        <taxon>Tothia</taxon>
    </lineage>
</organism>
<protein>
    <recommendedName>
        <fullName evidence="1">catechol O-methyltransferase</fullName>
        <ecNumber evidence="1">2.1.1.6</ecNumber>
    </recommendedName>
</protein>
<keyword evidence="4" id="KW-0949">S-adenosyl-L-methionine</keyword>
<keyword evidence="8" id="KW-1185">Reference proteome</keyword>
<dbReference type="Proteomes" id="UP000800235">
    <property type="component" value="Unassembled WGS sequence"/>
</dbReference>
<dbReference type="PANTHER" id="PTHR43836:SF2">
    <property type="entry name" value="CATECHOL O-METHYLTRANSFERASE 1-RELATED"/>
    <property type="match status" value="1"/>
</dbReference>
<dbReference type="AlphaFoldDB" id="A0A9P4NTN2"/>
<evidence type="ECO:0000256" key="6">
    <source>
        <dbReference type="ARBA" id="ARBA00023453"/>
    </source>
</evidence>
<keyword evidence="5" id="KW-0128">Catecholamine metabolism</keyword>
<name>A0A9P4NTN2_9PEZI</name>
<gene>
    <name evidence="7" type="ORF">EJ08DRAFT_178152</name>
</gene>
<comment type="similarity">
    <text evidence="6">Belongs to the class I-like SAM-binding methyltransferase superfamily. Cation-dependent O-methyltransferase family.</text>
</comment>
<sequence>MTTTESKGDYRQKEEIWFDDGREERLLEHVKTKLDPKSKNRPESVIRLIDDFGVNHNYMMNVGARKGEIVTELIAAHKPQTMIELGSYVGYSTILFAAAVRENGGHEYISFEREHKFAGVAAALVDLAGLSDIVRFVVGSSSSSLVSEHKAGRLRRADMVFLDHYKPAYVKDLKILESLGVIGVGSVLAADNVIEPGNPTYLEYVRSNTQEKHDLAAKSSGSFPSKTINQYKEYASDDTELPGVPEIVYESRLVHSHEPTGVPDGVEITICKAISS</sequence>
<evidence type="ECO:0000256" key="4">
    <source>
        <dbReference type="ARBA" id="ARBA00022691"/>
    </source>
</evidence>
<dbReference type="OrthoDB" id="186626at2759"/>
<evidence type="ECO:0000313" key="7">
    <source>
        <dbReference type="EMBL" id="KAF2431506.1"/>
    </source>
</evidence>
<dbReference type="GO" id="GO:0008171">
    <property type="term" value="F:O-methyltransferase activity"/>
    <property type="evidence" value="ECO:0007669"/>
    <property type="project" value="InterPro"/>
</dbReference>
<keyword evidence="3" id="KW-0808">Transferase</keyword>
<keyword evidence="2" id="KW-0489">Methyltransferase</keyword>
<dbReference type="GO" id="GO:0006584">
    <property type="term" value="P:catecholamine metabolic process"/>
    <property type="evidence" value="ECO:0007669"/>
    <property type="project" value="UniProtKB-KW"/>
</dbReference>
<dbReference type="PROSITE" id="PS51682">
    <property type="entry name" value="SAM_OMT_I"/>
    <property type="match status" value="1"/>
</dbReference>
<evidence type="ECO:0000256" key="2">
    <source>
        <dbReference type="ARBA" id="ARBA00022603"/>
    </source>
</evidence>
<dbReference type="EMBL" id="MU007031">
    <property type="protein sequence ID" value="KAF2431506.1"/>
    <property type="molecule type" value="Genomic_DNA"/>
</dbReference>
<comment type="caution">
    <text evidence="7">The sequence shown here is derived from an EMBL/GenBank/DDBJ whole genome shotgun (WGS) entry which is preliminary data.</text>
</comment>
<dbReference type="Pfam" id="PF01596">
    <property type="entry name" value="Methyltransf_3"/>
    <property type="match status" value="1"/>
</dbReference>